<organism evidence="2 3">
    <name type="scientific">Niastella caeni</name>
    <dbReference type="NCBI Taxonomy" id="2569763"/>
    <lineage>
        <taxon>Bacteria</taxon>
        <taxon>Pseudomonadati</taxon>
        <taxon>Bacteroidota</taxon>
        <taxon>Chitinophagia</taxon>
        <taxon>Chitinophagales</taxon>
        <taxon>Chitinophagaceae</taxon>
        <taxon>Niastella</taxon>
    </lineage>
</organism>
<accession>A0A4S8HF42</accession>
<proteinExistence type="predicted"/>
<dbReference type="EMBL" id="STFF01000010">
    <property type="protein sequence ID" value="THU33041.1"/>
    <property type="molecule type" value="Genomic_DNA"/>
</dbReference>
<reference evidence="2 3" key="1">
    <citation type="submission" date="2019-04" db="EMBL/GenBank/DDBJ databases">
        <title>Niastella caeni sp. nov., isolated from activated sludge.</title>
        <authorList>
            <person name="Sheng M."/>
        </authorList>
    </citation>
    <scope>NUCLEOTIDE SEQUENCE [LARGE SCALE GENOMIC DNA]</scope>
    <source>
        <strain evidence="2 3">HX-2-15</strain>
    </source>
</reference>
<dbReference type="Pfam" id="PF12680">
    <property type="entry name" value="SnoaL_2"/>
    <property type="match status" value="1"/>
</dbReference>
<dbReference type="Proteomes" id="UP000306918">
    <property type="component" value="Unassembled WGS sequence"/>
</dbReference>
<evidence type="ECO:0000313" key="2">
    <source>
        <dbReference type="EMBL" id="THU33041.1"/>
    </source>
</evidence>
<dbReference type="PANTHER" id="PTHR41252">
    <property type="entry name" value="BLR2505 PROTEIN"/>
    <property type="match status" value="1"/>
</dbReference>
<gene>
    <name evidence="2" type="ORF">FAM09_26735</name>
</gene>
<keyword evidence="3" id="KW-1185">Reference proteome</keyword>
<evidence type="ECO:0000259" key="1">
    <source>
        <dbReference type="Pfam" id="PF12680"/>
    </source>
</evidence>
<name>A0A4S8HF42_9BACT</name>
<dbReference type="RefSeq" id="WP_136580231.1">
    <property type="nucleotide sequence ID" value="NZ_STFF01000010.1"/>
</dbReference>
<evidence type="ECO:0000313" key="3">
    <source>
        <dbReference type="Proteomes" id="UP000306918"/>
    </source>
</evidence>
<dbReference type="OrthoDB" id="7869337at2"/>
<dbReference type="AlphaFoldDB" id="A0A4S8HF42"/>
<sequence length="136" mass="15960">METLVHYGQKVNQLYEAYNRRDLNTILDTLSRDCVWEVMGQPEIPFAGIYHGKEDIKDFFAKLEDTLDMSEFTTEHILENGNLVIASGHFNAVARKTNKRFSTVWTMIYEFNENEQIVHFRDCFDTLTCARALREK</sequence>
<dbReference type="InterPro" id="IPR037401">
    <property type="entry name" value="SnoaL-like"/>
</dbReference>
<feature type="domain" description="SnoaL-like" evidence="1">
    <location>
        <begin position="11"/>
        <end position="119"/>
    </location>
</feature>
<dbReference type="InterPro" id="IPR032710">
    <property type="entry name" value="NTF2-like_dom_sf"/>
</dbReference>
<dbReference type="PANTHER" id="PTHR41252:SF1">
    <property type="entry name" value="BLR2505 PROTEIN"/>
    <property type="match status" value="1"/>
</dbReference>
<dbReference type="SUPFAM" id="SSF54427">
    <property type="entry name" value="NTF2-like"/>
    <property type="match status" value="1"/>
</dbReference>
<dbReference type="Gene3D" id="3.10.450.50">
    <property type="match status" value="1"/>
</dbReference>
<protein>
    <recommendedName>
        <fullName evidence="1">SnoaL-like domain-containing protein</fullName>
    </recommendedName>
</protein>
<comment type="caution">
    <text evidence="2">The sequence shown here is derived from an EMBL/GenBank/DDBJ whole genome shotgun (WGS) entry which is preliminary data.</text>
</comment>